<reference evidence="4" key="1">
    <citation type="submission" date="2025-08" db="UniProtKB">
        <authorList>
            <consortium name="RefSeq"/>
        </authorList>
    </citation>
    <scope>IDENTIFICATION</scope>
</reference>
<accession>A0ABM4C9Z9</accession>
<organism evidence="3 4">
    <name type="scientific">Hydra vulgaris</name>
    <name type="common">Hydra</name>
    <name type="synonym">Hydra attenuata</name>
    <dbReference type="NCBI Taxonomy" id="6087"/>
    <lineage>
        <taxon>Eukaryota</taxon>
        <taxon>Metazoa</taxon>
        <taxon>Cnidaria</taxon>
        <taxon>Hydrozoa</taxon>
        <taxon>Hydroidolina</taxon>
        <taxon>Anthoathecata</taxon>
        <taxon>Aplanulata</taxon>
        <taxon>Hydridae</taxon>
        <taxon>Hydra</taxon>
    </lineage>
</organism>
<feature type="region of interest" description="Disordered" evidence="1">
    <location>
        <begin position="560"/>
        <end position="583"/>
    </location>
</feature>
<feature type="compositionally biased region" description="Low complexity" evidence="1">
    <location>
        <begin position="38"/>
        <end position="51"/>
    </location>
</feature>
<keyword evidence="3" id="KW-1185">Reference proteome</keyword>
<protein>
    <submittedName>
        <fullName evidence="4">Uncharacterized protein LOC136083000</fullName>
    </submittedName>
</protein>
<gene>
    <name evidence="4" type="primary">LOC136083000</name>
</gene>
<proteinExistence type="predicted"/>
<dbReference type="GeneID" id="136083000"/>
<evidence type="ECO:0000259" key="2">
    <source>
        <dbReference type="Pfam" id="PF13843"/>
    </source>
</evidence>
<feature type="compositionally biased region" description="Acidic residues" evidence="1">
    <location>
        <begin position="22"/>
        <end position="37"/>
    </location>
</feature>
<dbReference type="RefSeq" id="XP_065658484.1">
    <property type="nucleotide sequence ID" value="XM_065802412.1"/>
</dbReference>
<dbReference type="InterPro" id="IPR029526">
    <property type="entry name" value="PGBD"/>
</dbReference>
<evidence type="ECO:0000313" key="3">
    <source>
        <dbReference type="Proteomes" id="UP001652625"/>
    </source>
</evidence>
<dbReference type="Pfam" id="PF13843">
    <property type="entry name" value="DDE_Tnp_1_7"/>
    <property type="match status" value="1"/>
</dbReference>
<name>A0ABM4C9Z9_HYDVU</name>
<sequence>MIYTAEQAQDLLFASLDRDPSSEEELTSDDDDEEEAELSVVEVTTDSSEYTESSDDADFQVDTPAISKAENRSTPVLGARRCRTRGGVIGTNSIYGLNSQRRISYANQVLNRGNIHNDRAEEISPGKTNGIIETEVEVSSTTNVYKCRKSNEIWQKQRLNNSKKFAAQNVMKLKPGLTPYAIHKWAPISEDELNGFLGLLFLAGVYRSAGEATEELWDISDGRHIFRSVMSRERFHAISRVLRFDDKAARLLKRNNDKFAPIREVFDVWVQTLSNSFRPYENVTVDEQLIPFRGRCSFRQYIKSKPAKYGLKLWLLCDSSTNYVLNAQIYTGRIHGEGPERNQGQRVVHDLVEVIKGSRRNVTMDNFFTSVTLAKELLEEKLSLVGTMRKNKKEIPTEFLPARTREVYSSLFGHQEQLTLVSYVPKKGKSVILLSSNHRDAELSNRLDKKPQIILDYNSIKNGAHTLDQMVCPMVIFYNILDISAVDAFVIWMHLNPTWNRRKTHCRRLFLKELCKSLVANQLHSRLLLSNLSLKLHDSICESLANISSQNIELSSSMSFNNQQNNTKRSNDENKAKNNSNFSVKNKRGRCKLCVRSLDKKVRKRVIEGLKLGNAILFQRWDAQDEIQI</sequence>
<feature type="domain" description="PiggyBac transposable element-derived protein" evidence="2">
    <location>
        <begin position="166"/>
        <end position="470"/>
    </location>
</feature>
<dbReference type="PANTHER" id="PTHR46599:SF6">
    <property type="entry name" value="DUAL SPECIFICITY PHOSPHATASE 26"/>
    <property type="match status" value="1"/>
</dbReference>
<evidence type="ECO:0000256" key="1">
    <source>
        <dbReference type="SAM" id="MobiDB-lite"/>
    </source>
</evidence>
<feature type="region of interest" description="Disordered" evidence="1">
    <location>
        <begin position="13"/>
        <end position="74"/>
    </location>
</feature>
<evidence type="ECO:0000313" key="4">
    <source>
        <dbReference type="RefSeq" id="XP_065658484.1"/>
    </source>
</evidence>
<dbReference type="PANTHER" id="PTHR46599">
    <property type="entry name" value="PIGGYBAC TRANSPOSABLE ELEMENT-DERIVED PROTEIN 4"/>
    <property type="match status" value="1"/>
</dbReference>
<dbReference type="Proteomes" id="UP001652625">
    <property type="component" value="Chromosome 08"/>
</dbReference>